<dbReference type="EMBL" id="CATQJL010000305">
    <property type="protein sequence ID" value="CAJ0604007.1"/>
    <property type="molecule type" value="Genomic_DNA"/>
</dbReference>
<comment type="similarity">
    <text evidence="2">Belongs to the histidine acid phosphatase family.</text>
</comment>
<sequence>MAVFLISATTAKAFVCVFTFIQTVAGLQGRTRELVSSIVLFRHGARAPVANYSDEIMRTIFRNGLGQLTDKGLEGNRKIGRFLRQRYVEGKDFLRVPLLPKQVYFRSTGVGRCLMTGLGVGSVMFAGSKPAMSAVPIYTQETRSKDLLLRSPKECKYENRRLFKKCGKEPGHYKTWPEYEAFVFECMGLNALTTLFKEPGSFAKAEPMYNEDKNGLKEGDTEFARIKDELYDLYQKVYAYNIGVGEPKMLQIKQGLLMDFIIKELTKQKEKHKEHGVVEERKFIAISTQDWLIQALLHSLGAGTEALGDTIPEYNALLMFELWKNEMNYDIEVLYKKDVNSEAKIITQSVRKCNGRSPCSFDEFAKCCDDYRIEDSHTLLEKCDEEYEG</sequence>
<proteinExistence type="inferred from homology"/>
<dbReference type="SUPFAM" id="SSF53254">
    <property type="entry name" value="Phosphoglycerate mutase-like"/>
    <property type="match status" value="1"/>
</dbReference>
<dbReference type="Gene3D" id="3.40.50.1240">
    <property type="entry name" value="Phosphoglycerate mutase-like"/>
    <property type="match status" value="1"/>
</dbReference>
<dbReference type="Pfam" id="PF00328">
    <property type="entry name" value="His_Phos_2"/>
    <property type="match status" value="1"/>
</dbReference>
<evidence type="ECO:0000256" key="6">
    <source>
        <dbReference type="ARBA" id="ARBA00023157"/>
    </source>
</evidence>
<comment type="catalytic activity">
    <reaction evidence="1">
        <text>a phosphate monoester + H2O = an alcohol + phosphate</text>
        <dbReference type="Rhea" id="RHEA:15017"/>
        <dbReference type="ChEBI" id="CHEBI:15377"/>
        <dbReference type="ChEBI" id="CHEBI:30879"/>
        <dbReference type="ChEBI" id="CHEBI:43474"/>
        <dbReference type="ChEBI" id="CHEBI:67140"/>
        <dbReference type="EC" id="3.1.3.2"/>
    </reaction>
</comment>
<dbReference type="InterPro" id="IPR050645">
    <property type="entry name" value="Histidine_acid_phosphatase"/>
</dbReference>
<evidence type="ECO:0000313" key="8">
    <source>
        <dbReference type="EMBL" id="CAJ0604007.1"/>
    </source>
</evidence>
<dbReference type="InterPro" id="IPR000560">
    <property type="entry name" value="His_Pase_clade-2"/>
</dbReference>
<keyword evidence="4" id="KW-0732">Signal</keyword>
<comment type="caution">
    <text evidence="8">The sequence shown here is derived from an EMBL/GenBank/DDBJ whole genome shotgun (WGS) entry which is preliminary data.</text>
</comment>
<accession>A0AA36H4W2</accession>
<dbReference type="InterPro" id="IPR029033">
    <property type="entry name" value="His_PPase_superfam"/>
</dbReference>
<gene>
    <name evidence="8" type="ORF">CYNAS_LOCUS15990</name>
</gene>
<evidence type="ECO:0000256" key="5">
    <source>
        <dbReference type="ARBA" id="ARBA00022801"/>
    </source>
</evidence>
<evidence type="ECO:0000256" key="2">
    <source>
        <dbReference type="ARBA" id="ARBA00005375"/>
    </source>
</evidence>
<keyword evidence="9" id="KW-1185">Reference proteome</keyword>
<dbReference type="EC" id="3.1.3.2" evidence="3"/>
<dbReference type="PANTHER" id="PTHR11567:SF211">
    <property type="entry name" value="PROSTATIC ACID PHOSPHATASE"/>
    <property type="match status" value="1"/>
</dbReference>
<keyword evidence="6" id="KW-1015">Disulfide bond</keyword>
<reference evidence="8" key="1">
    <citation type="submission" date="2023-07" db="EMBL/GenBank/DDBJ databases">
        <authorList>
            <consortium name="CYATHOMIX"/>
        </authorList>
    </citation>
    <scope>NUCLEOTIDE SEQUENCE</scope>
    <source>
        <strain evidence="8">N/A</strain>
    </source>
</reference>
<dbReference type="CDD" id="cd07061">
    <property type="entry name" value="HP_HAP_like"/>
    <property type="match status" value="1"/>
</dbReference>
<evidence type="ECO:0000256" key="1">
    <source>
        <dbReference type="ARBA" id="ARBA00000032"/>
    </source>
</evidence>
<keyword evidence="7" id="KW-0325">Glycoprotein</keyword>
<keyword evidence="5" id="KW-0378">Hydrolase</keyword>
<dbReference type="AlphaFoldDB" id="A0AA36H4W2"/>
<name>A0AA36H4W2_CYLNA</name>
<evidence type="ECO:0000256" key="3">
    <source>
        <dbReference type="ARBA" id="ARBA00012646"/>
    </source>
</evidence>
<evidence type="ECO:0000313" key="9">
    <source>
        <dbReference type="Proteomes" id="UP001176961"/>
    </source>
</evidence>
<dbReference type="PANTHER" id="PTHR11567">
    <property type="entry name" value="ACID PHOSPHATASE-RELATED"/>
    <property type="match status" value="1"/>
</dbReference>
<evidence type="ECO:0000256" key="4">
    <source>
        <dbReference type="ARBA" id="ARBA00022729"/>
    </source>
</evidence>
<dbReference type="GO" id="GO:0003993">
    <property type="term" value="F:acid phosphatase activity"/>
    <property type="evidence" value="ECO:0007669"/>
    <property type="project" value="UniProtKB-EC"/>
</dbReference>
<evidence type="ECO:0000256" key="7">
    <source>
        <dbReference type="ARBA" id="ARBA00023180"/>
    </source>
</evidence>
<dbReference type="Proteomes" id="UP001176961">
    <property type="component" value="Unassembled WGS sequence"/>
</dbReference>
<protein>
    <recommendedName>
        <fullName evidence="3">acid phosphatase</fullName>
        <ecNumber evidence="3">3.1.3.2</ecNumber>
    </recommendedName>
</protein>
<organism evidence="8 9">
    <name type="scientific">Cylicocyclus nassatus</name>
    <name type="common">Nematode worm</name>
    <dbReference type="NCBI Taxonomy" id="53992"/>
    <lineage>
        <taxon>Eukaryota</taxon>
        <taxon>Metazoa</taxon>
        <taxon>Ecdysozoa</taxon>
        <taxon>Nematoda</taxon>
        <taxon>Chromadorea</taxon>
        <taxon>Rhabditida</taxon>
        <taxon>Rhabditina</taxon>
        <taxon>Rhabditomorpha</taxon>
        <taxon>Strongyloidea</taxon>
        <taxon>Strongylidae</taxon>
        <taxon>Cylicocyclus</taxon>
    </lineage>
</organism>